<keyword evidence="2" id="KW-0201">Cytochrome c-type biogenesis</keyword>
<evidence type="ECO:0000313" key="9">
    <source>
        <dbReference type="Proteomes" id="UP000820669"/>
    </source>
</evidence>
<keyword evidence="5" id="KW-0676">Redox-active center</keyword>
<evidence type="ECO:0000256" key="4">
    <source>
        <dbReference type="ARBA" id="ARBA00023157"/>
    </source>
</evidence>
<dbReference type="PROSITE" id="PS51257">
    <property type="entry name" value="PROKAR_LIPOPROTEIN"/>
    <property type="match status" value="1"/>
</dbReference>
<evidence type="ECO:0000259" key="7">
    <source>
        <dbReference type="PROSITE" id="PS51352"/>
    </source>
</evidence>
<dbReference type="InterPro" id="IPR017937">
    <property type="entry name" value="Thioredoxin_CS"/>
</dbReference>
<keyword evidence="9" id="KW-1185">Reference proteome</keyword>
<evidence type="ECO:0000256" key="3">
    <source>
        <dbReference type="ARBA" id="ARBA00022968"/>
    </source>
</evidence>
<keyword evidence="3" id="KW-0735">Signal-anchor</keyword>
<dbReference type="InterPro" id="IPR013766">
    <property type="entry name" value="Thioredoxin_domain"/>
</dbReference>
<dbReference type="PROSITE" id="PS00194">
    <property type="entry name" value="THIOREDOXIN_1"/>
    <property type="match status" value="1"/>
</dbReference>
<name>A0ABX1SMT3_9PSEU</name>
<feature type="chain" id="PRO_5045067488" evidence="6">
    <location>
        <begin position="22"/>
        <end position="197"/>
    </location>
</feature>
<comment type="subcellular location">
    <subcellularLocation>
        <location evidence="1">Cell envelope</location>
    </subcellularLocation>
</comment>
<dbReference type="Proteomes" id="UP000820669">
    <property type="component" value="Unassembled WGS sequence"/>
</dbReference>
<feature type="signal peptide" evidence="6">
    <location>
        <begin position="1"/>
        <end position="21"/>
    </location>
</feature>
<dbReference type="Pfam" id="PF00578">
    <property type="entry name" value="AhpC-TSA"/>
    <property type="match status" value="1"/>
</dbReference>
<dbReference type="EMBL" id="JAAXLA010000158">
    <property type="protein sequence ID" value="NMI02330.1"/>
    <property type="molecule type" value="Genomic_DNA"/>
</dbReference>
<evidence type="ECO:0000313" key="8">
    <source>
        <dbReference type="EMBL" id="NMI02330.1"/>
    </source>
</evidence>
<evidence type="ECO:0000256" key="5">
    <source>
        <dbReference type="ARBA" id="ARBA00023284"/>
    </source>
</evidence>
<keyword evidence="6" id="KW-0732">Signal</keyword>
<evidence type="ECO:0000256" key="6">
    <source>
        <dbReference type="SAM" id="SignalP"/>
    </source>
</evidence>
<evidence type="ECO:0000256" key="1">
    <source>
        <dbReference type="ARBA" id="ARBA00004196"/>
    </source>
</evidence>
<dbReference type="InterPro" id="IPR050553">
    <property type="entry name" value="Thioredoxin_ResA/DsbE_sf"/>
</dbReference>
<dbReference type="SUPFAM" id="SSF52833">
    <property type="entry name" value="Thioredoxin-like"/>
    <property type="match status" value="1"/>
</dbReference>
<organism evidence="8 9">
    <name type="scientific">Pseudonocardia acidicola</name>
    <dbReference type="NCBI Taxonomy" id="2724939"/>
    <lineage>
        <taxon>Bacteria</taxon>
        <taxon>Bacillati</taxon>
        <taxon>Actinomycetota</taxon>
        <taxon>Actinomycetes</taxon>
        <taxon>Pseudonocardiales</taxon>
        <taxon>Pseudonocardiaceae</taxon>
        <taxon>Pseudonocardia</taxon>
    </lineage>
</organism>
<evidence type="ECO:0000256" key="2">
    <source>
        <dbReference type="ARBA" id="ARBA00022748"/>
    </source>
</evidence>
<protein>
    <submittedName>
        <fullName evidence="8">TlpA family protein disulfide reductase</fullName>
    </submittedName>
</protein>
<accession>A0ABX1SMT3</accession>
<sequence>MTTLRAVAGLLLAALVLAGCATTGKDAVAQGGDFQFVAPGGKTTITYDPPSTRGALPQLSGESLLHPGRTIGIGDYAGKVLVINIWGSWCGPCRAEAPDLQFVLDQTKTAGVDVMGIDVRDDRAAAGDFIRDRGLTYDSIFDPPGRVLTALSGYPRNTVPSTIVLDKQHRVAAVYLEPIRVSDLIPAVQRLAAEPAP</sequence>
<keyword evidence="4" id="KW-1015">Disulfide bond</keyword>
<dbReference type="Gene3D" id="3.40.30.10">
    <property type="entry name" value="Glutaredoxin"/>
    <property type="match status" value="1"/>
</dbReference>
<dbReference type="PANTHER" id="PTHR42852">
    <property type="entry name" value="THIOL:DISULFIDE INTERCHANGE PROTEIN DSBE"/>
    <property type="match status" value="1"/>
</dbReference>
<dbReference type="InterPro" id="IPR036249">
    <property type="entry name" value="Thioredoxin-like_sf"/>
</dbReference>
<proteinExistence type="predicted"/>
<dbReference type="CDD" id="cd02966">
    <property type="entry name" value="TlpA_like_family"/>
    <property type="match status" value="1"/>
</dbReference>
<dbReference type="InterPro" id="IPR000866">
    <property type="entry name" value="AhpC/TSA"/>
</dbReference>
<comment type="caution">
    <text evidence="8">The sequence shown here is derived from an EMBL/GenBank/DDBJ whole genome shotgun (WGS) entry which is preliminary data.</text>
</comment>
<dbReference type="PROSITE" id="PS51352">
    <property type="entry name" value="THIOREDOXIN_2"/>
    <property type="match status" value="1"/>
</dbReference>
<feature type="domain" description="Thioredoxin" evidence="7">
    <location>
        <begin position="38"/>
        <end position="193"/>
    </location>
</feature>
<gene>
    <name evidence="8" type="ORF">HF526_34375</name>
</gene>
<dbReference type="PANTHER" id="PTHR42852:SF6">
    <property type="entry name" value="THIOL:DISULFIDE INTERCHANGE PROTEIN DSBE"/>
    <property type="match status" value="1"/>
</dbReference>
<keyword evidence="3" id="KW-0812">Transmembrane</keyword>
<reference evidence="8 9" key="1">
    <citation type="submission" date="2020-04" db="EMBL/GenBank/DDBJ databases">
        <authorList>
            <person name="Klaysubun C."/>
            <person name="Duangmal K."/>
            <person name="Lipun K."/>
        </authorList>
    </citation>
    <scope>NUCLEOTIDE SEQUENCE [LARGE SCALE GENOMIC DNA]</scope>
    <source>
        <strain evidence="8 9">K10HN5</strain>
    </source>
</reference>